<proteinExistence type="predicted"/>
<keyword evidence="2" id="KW-1185">Reference proteome</keyword>
<evidence type="ECO:0000313" key="1">
    <source>
        <dbReference type="EMBL" id="KAK1866650.1"/>
    </source>
</evidence>
<evidence type="ECO:0000313" key="2">
    <source>
        <dbReference type="Proteomes" id="UP000798662"/>
    </source>
</evidence>
<dbReference type="EMBL" id="CM020619">
    <property type="protein sequence ID" value="KAK1866650.1"/>
    <property type="molecule type" value="Genomic_DNA"/>
</dbReference>
<accession>A0ACC3C963</accession>
<dbReference type="Proteomes" id="UP000798662">
    <property type="component" value="Chromosome 2"/>
</dbReference>
<protein>
    <submittedName>
        <fullName evidence="1">Uncharacterized protein</fullName>
    </submittedName>
</protein>
<gene>
    <name evidence="1" type="ORF">I4F81_009166</name>
</gene>
<sequence length="101" mass="11469">MMAVPWSRPRRATPAGRRGCARHAARASRGQSPHHPRRGWSRRRLRRRCRRGGCRARLRTRPARPVHGGSRPAHLPRPPAAACVDTGGRSPPRQRSTRRRP</sequence>
<reference evidence="1" key="1">
    <citation type="submission" date="2019-11" db="EMBL/GenBank/DDBJ databases">
        <title>Nori genome reveals adaptations in red seaweeds to the harsh intertidal environment.</title>
        <authorList>
            <person name="Wang D."/>
            <person name="Mao Y."/>
        </authorList>
    </citation>
    <scope>NUCLEOTIDE SEQUENCE</scope>
    <source>
        <tissue evidence="1">Gametophyte</tissue>
    </source>
</reference>
<comment type="caution">
    <text evidence="1">The sequence shown here is derived from an EMBL/GenBank/DDBJ whole genome shotgun (WGS) entry which is preliminary data.</text>
</comment>
<name>A0ACC3C963_PYRYE</name>
<organism evidence="1 2">
    <name type="scientific">Pyropia yezoensis</name>
    <name type="common">Susabi-nori</name>
    <name type="synonym">Porphyra yezoensis</name>
    <dbReference type="NCBI Taxonomy" id="2788"/>
    <lineage>
        <taxon>Eukaryota</taxon>
        <taxon>Rhodophyta</taxon>
        <taxon>Bangiophyceae</taxon>
        <taxon>Bangiales</taxon>
        <taxon>Bangiaceae</taxon>
        <taxon>Pyropia</taxon>
    </lineage>
</organism>